<evidence type="ECO:0000313" key="4">
    <source>
        <dbReference type="Proteomes" id="UP000236740"/>
    </source>
</evidence>
<dbReference type="Pfam" id="PF18545">
    <property type="entry name" value="HalOD1"/>
    <property type="match status" value="1"/>
</dbReference>
<dbReference type="AlphaFoldDB" id="A0A1H5TNB0"/>
<dbReference type="OrthoDB" id="280819at2157"/>
<evidence type="ECO:0000259" key="1">
    <source>
        <dbReference type="Pfam" id="PF18545"/>
    </source>
</evidence>
<dbReference type="EMBL" id="CP031311">
    <property type="protein sequence ID" value="QCC47269.1"/>
    <property type="molecule type" value="Genomic_DNA"/>
</dbReference>
<accession>A0A1H5TNB0</accession>
<reference evidence="3 4" key="1">
    <citation type="submission" date="2016-10" db="EMBL/GenBank/DDBJ databases">
        <authorList>
            <person name="de Groot N.N."/>
        </authorList>
    </citation>
    <scope>NUCLEOTIDE SEQUENCE [LARGE SCALE GENOMIC DNA]</scope>
    <source>
        <strain evidence="3 4">CGMCC 1.10331</strain>
    </source>
</reference>
<sequence>MEASWSSGESTSLAVEILRKIARLEGDDVADLPPLGRTIDVEAVEQVAQTEGTRISFRYLGYEVVVADGQVAINDR</sequence>
<evidence type="ECO:0000313" key="5">
    <source>
        <dbReference type="Proteomes" id="UP000296733"/>
    </source>
</evidence>
<organism evidence="3 4">
    <name type="scientific">Halobellus limi</name>
    <dbReference type="NCBI Taxonomy" id="699433"/>
    <lineage>
        <taxon>Archaea</taxon>
        <taxon>Methanobacteriati</taxon>
        <taxon>Methanobacteriota</taxon>
        <taxon>Stenosarchaea group</taxon>
        <taxon>Halobacteria</taxon>
        <taxon>Halobacteriales</taxon>
        <taxon>Haloferacaceae</taxon>
        <taxon>Halobellus</taxon>
    </lineage>
</organism>
<dbReference type="GeneID" id="39857636"/>
<protein>
    <recommendedName>
        <fullName evidence="1">Halobacterial output domain-containing protein</fullName>
    </recommendedName>
</protein>
<dbReference type="Proteomes" id="UP000296733">
    <property type="component" value="Chromosome"/>
</dbReference>
<dbReference type="EMBL" id="FNVN01000001">
    <property type="protein sequence ID" value="SEF64342.1"/>
    <property type="molecule type" value="Genomic_DNA"/>
</dbReference>
<gene>
    <name evidence="2" type="ORF">DV707_06070</name>
    <name evidence="3" type="ORF">SAMN04488133_0334</name>
</gene>
<dbReference type="InterPro" id="IPR040624">
    <property type="entry name" value="HalOD1"/>
</dbReference>
<evidence type="ECO:0000313" key="3">
    <source>
        <dbReference type="EMBL" id="SEF64342.1"/>
    </source>
</evidence>
<evidence type="ECO:0000313" key="2">
    <source>
        <dbReference type="EMBL" id="QCC47269.1"/>
    </source>
</evidence>
<name>A0A1H5TNB0_9EURY</name>
<dbReference type="Proteomes" id="UP000236740">
    <property type="component" value="Unassembled WGS sequence"/>
</dbReference>
<dbReference type="RefSeq" id="WP_103990132.1">
    <property type="nucleotide sequence ID" value="NZ_CP031311.1"/>
</dbReference>
<proteinExistence type="predicted"/>
<reference evidence="2 5" key="2">
    <citation type="journal article" date="2019" name="Nat. Commun.">
        <title>A new type of DNA phosphorothioation-based antiviral system in archaea.</title>
        <authorList>
            <person name="Xiong L."/>
            <person name="Liu S."/>
            <person name="Chen S."/>
            <person name="Xiao Y."/>
            <person name="Zhu B."/>
            <person name="Gao Y."/>
            <person name="Zhang Y."/>
            <person name="Chen B."/>
            <person name="Luo J."/>
            <person name="Deng Z."/>
            <person name="Chen X."/>
            <person name="Wang L."/>
            <person name="Chen S."/>
        </authorList>
    </citation>
    <scope>NUCLEOTIDE SEQUENCE [LARGE SCALE GENOMIC DNA]</scope>
    <source>
        <strain evidence="2 5">CGMCC 1.10331</strain>
    </source>
</reference>
<keyword evidence="4" id="KW-1185">Reference proteome</keyword>
<feature type="domain" description="Halobacterial output" evidence="1">
    <location>
        <begin position="10"/>
        <end position="74"/>
    </location>
</feature>
<dbReference type="KEGG" id="hlm:DV707_06070"/>